<dbReference type="InterPro" id="IPR005821">
    <property type="entry name" value="Ion_trans_dom"/>
</dbReference>
<dbReference type="Pfam" id="PF01174">
    <property type="entry name" value="SNO"/>
    <property type="match status" value="1"/>
</dbReference>
<evidence type="ECO:0000256" key="9">
    <source>
        <dbReference type="ARBA" id="ARBA00023136"/>
    </source>
</evidence>
<evidence type="ECO:0000256" key="13">
    <source>
        <dbReference type="SAM" id="Phobius"/>
    </source>
</evidence>
<organism evidence="15 16">
    <name type="scientific">Symbiodinium natans</name>
    <dbReference type="NCBI Taxonomy" id="878477"/>
    <lineage>
        <taxon>Eukaryota</taxon>
        <taxon>Sar</taxon>
        <taxon>Alveolata</taxon>
        <taxon>Dinophyceae</taxon>
        <taxon>Suessiales</taxon>
        <taxon>Symbiodiniaceae</taxon>
        <taxon>Symbiodinium</taxon>
    </lineage>
</organism>
<feature type="compositionally biased region" description="Basic and acidic residues" evidence="12">
    <location>
        <begin position="218"/>
        <end position="236"/>
    </location>
</feature>
<dbReference type="InterPro" id="IPR027359">
    <property type="entry name" value="Volt_channel_dom_sf"/>
</dbReference>
<keyword evidence="8 13" id="KW-1133">Transmembrane helix</keyword>
<dbReference type="GO" id="GO:0005509">
    <property type="term" value="F:calcium ion binding"/>
    <property type="evidence" value="ECO:0007669"/>
    <property type="project" value="InterPro"/>
</dbReference>
<dbReference type="InterPro" id="IPR011992">
    <property type="entry name" value="EF-hand-dom_pair"/>
</dbReference>
<sequence length="699" mass="77269">MSPPTPASGRTTLGILALQGAFEEHEAMFKLLPTHLTDRLNIIQVRKMQELDSCDALVIPGGESTTMKIIAGTDEFMKHLRAYVRGGAGSDGVERRPHPVWGTCAGCILLSEDVVNSVSQGDGPQIQPAKRCKYGDPIGGLDVATCRNFFGRQAESFEAAIESATGEEQDSSPGNGSYARAVVQAVGLFLLAGSCEKGKAGESEGVEEDTSTEQTSFTRERAFSGSSEHEHDHAVEVAKTATTATRRTTRTTRSNGLSRRITEKMIDDALLDEKAAGVHVTDNFGAKAAHLRRTLSQSFDPDQLSCWRKPFFAIVRWPGFDSLIGIVILLNGMTIGFDTQAKAQIPIGCDENCNDCPNPGTVCQVTAPWVGYLDNICYGIYIAELLLRFLAFGPRAIKSHWVKFDLFLVATATVDLVLKTTALDAEFLKQVMLVRLLRLARLARLVRLVVQFQTLWKLVSGLMSCANTLFWTFLLISILSYIAALFGMDMITYDLALPPDHPYNIAVLENFGALDDAMFTLMQLFTFDSIASIYRPLIRQRPLLFFYFMTVLLVLSIALMNLVTAIMVEGALTIAEEDKEVRKTYEQARKKRQMAQLRLMFEELDEDGSGEVTLDEIMAAPEDVKQSLFEIAGTEDIQTLFEMLDFDGGGSLETDEFCQGVFKASSSSKPLELDRLMKQCRDILMNSRKAQHGLADWKV</sequence>
<dbReference type="EMBL" id="CAJNDS010000164">
    <property type="protein sequence ID" value="CAE6972823.1"/>
    <property type="molecule type" value="Genomic_DNA"/>
</dbReference>
<evidence type="ECO:0000256" key="8">
    <source>
        <dbReference type="ARBA" id="ARBA00022989"/>
    </source>
</evidence>
<keyword evidence="10" id="KW-0456">Lyase</keyword>
<keyword evidence="6" id="KW-0106">Calcium</keyword>
<dbReference type="SUPFAM" id="SSF52317">
    <property type="entry name" value="Class I glutamine amidotransferase-like"/>
    <property type="match status" value="1"/>
</dbReference>
<evidence type="ECO:0000256" key="6">
    <source>
        <dbReference type="ARBA" id="ARBA00022837"/>
    </source>
</evidence>
<dbReference type="GO" id="GO:0016829">
    <property type="term" value="F:lyase activity"/>
    <property type="evidence" value="ECO:0007669"/>
    <property type="project" value="UniProtKB-KW"/>
</dbReference>
<dbReference type="Gene3D" id="1.10.287.70">
    <property type="match status" value="1"/>
</dbReference>
<evidence type="ECO:0000256" key="2">
    <source>
        <dbReference type="ARBA" id="ARBA00008345"/>
    </source>
</evidence>
<evidence type="ECO:0000256" key="3">
    <source>
        <dbReference type="ARBA" id="ARBA00012918"/>
    </source>
</evidence>
<dbReference type="PANTHER" id="PTHR31559:SF0">
    <property type="entry name" value="PYRIDOXAL 5'-PHOSPHATE SYNTHASE SUBUNIT SNO1-RELATED"/>
    <property type="match status" value="1"/>
</dbReference>
<dbReference type="OrthoDB" id="2039at2759"/>
<name>A0A812I372_9DINO</name>
<evidence type="ECO:0000256" key="10">
    <source>
        <dbReference type="ARBA" id="ARBA00023239"/>
    </source>
</evidence>
<dbReference type="InterPro" id="IPR002161">
    <property type="entry name" value="PdxT/SNO"/>
</dbReference>
<evidence type="ECO:0000256" key="12">
    <source>
        <dbReference type="SAM" id="MobiDB-lite"/>
    </source>
</evidence>
<comment type="caution">
    <text evidence="15">The sequence shown here is derived from an EMBL/GenBank/DDBJ whole genome shotgun (WGS) entry which is preliminary data.</text>
</comment>
<dbReference type="Gene3D" id="1.10.238.10">
    <property type="entry name" value="EF-hand"/>
    <property type="match status" value="1"/>
</dbReference>
<evidence type="ECO:0000256" key="7">
    <source>
        <dbReference type="ARBA" id="ARBA00022962"/>
    </source>
</evidence>
<dbReference type="Proteomes" id="UP000604046">
    <property type="component" value="Unassembled WGS sequence"/>
</dbReference>
<evidence type="ECO:0000313" key="16">
    <source>
        <dbReference type="Proteomes" id="UP000604046"/>
    </source>
</evidence>
<keyword evidence="16" id="KW-1185">Reference proteome</keyword>
<dbReference type="Pfam" id="PF13499">
    <property type="entry name" value="EF-hand_7"/>
    <property type="match status" value="1"/>
</dbReference>
<dbReference type="InterPro" id="IPR021196">
    <property type="entry name" value="PdxT/SNO_CS"/>
</dbReference>
<feature type="transmembrane region" description="Helical" evidence="13">
    <location>
        <begin position="469"/>
        <end position="488"/>
    </location>
</feature>
<proteinExistence type="inferred from homology"/>
<feature type="domain" description="EF-hand" evidence="14">
    <location>
        <begin position="632"/>
        <end position="667"/>
    </location>
</feature>
<reference evidence="15" key="1">
    <citation type="submission" date="2021-02" db="EMBL/GenBank/DDBJ databases">
        <authorList>
            <person name="Dougan E. K."/>
            <person name="Rhodes N."/>
            <person name="Thang M."/>
            <person name="Chan C."/>
        </authorList>
    </citation>
    <scope>NUCLEOTIDE SEQUENCE</scope>
</reference>
<dbReference type="Pfam" id="PF00520">
    <property type="entry name" value="Ion_trans"/>
    <property type="match status" value="1"/>
</dbReference>
<dbReference type="EC" id="3.5.1.2" evidence="3"/>
<feature type="domain" description="EF-hand" evidence="14">
    <location>
        <begin position="592"/>
        <end position="627"/>
    </location>
</feature>
<dbReference type="SUPFAM" id="SSF81324">
    <property type="entry name" value="Voltage-gated potassium channels"/>
    <property type="match status" value="1"/>
</dbReference>
<dbReference type="SMART" id="SM00054">
    <property type="entry name" value="EFh"/>
    <property type="match status" value="2"/>
</dbReference>
<dbReference type="InterPro" id="IPR002048">
    <property type="entry name" value="EF_hand_dom"/>
</dbReference>
<dbReference type="InterPro" id="IPR029062">
    <property type="entry name" value="Class_I_gatase-like"/>
</dbReference>
<dbReference type="Gene3D" id="3.40.50.880">
    <property type="match status" value="1"/>
</dbReference>
<keyword evidence="5" id="KW-0378">Hydrolase</keyword>
<accession>A0A812I372</accession>
<dbReference type="CDD" id="cd00051">
    <property type="entry name" value="EFh"/>
    <property type="match status" value="1"/>
</dbReference>
<gene>
    <name evidence="15" type="primary">pdxT</name>
    <name evidence="15" type="ORF">SNAT2548_LOCUS2749</name>
</gene>
<feature type="region of interest" description="Disordered" evidence="12">
    <location>
        <begin position="200"/>
        <end position="256"/>
    </location>
</feature>
<evidence type="ECO:0000256" key="5">
    <source>
        <dbReference type="ARBA" id="ARBA00022801"/>
    </source>
</evidence>
<dbReference type="PANTHER" id="PTHR31559">
    <property type="entry name" value="PYRIDOXAL 5'-PHOSPHATE SYNTHASE SUBUNIT SNO"/>
    <property type="match status" value="1"/>
</dbReference>
<dbReference type="GO" id="GO:0008614">
    <property type="term" value="P:pyridoxine metabolic process"/>
    <property type="evidence" value="ECO:0007669"/>
    <property type="project" value="TreeGrafter"/>
</dbReference>
<dbReference type="InterPro" id="IPR018247">
    <property type="entry name" value="EF_Hand_1_Ca_BS"/>
</dbReference>
<dbReference type="GO" id="GO:0016020">
    <property type="term" value="C:membrane"/>
    <property type="evidence" value="ECO:0007669"/>
    <property type="project" value="UniProtKB-SubCell"/>
</dbReference>
<protein>
    <recommendedName>
        <fullName evidence="3">glutaminase</fullName>
        <ecNumber evidence="3">3.5.1.2</ecNumber>
    </recommendedName>
</protein>
<dbReference type="Gene3D" id="1.20.120.350">
    <property type="entry name" value="Voltage-gated potassium channels. Chain C"/>
    <property type="match status" value="1"/>
</dbReference>
<comment type="similarity">
    <text evidence="2">Belongs to the glutaminase PdxT/SNO family.</text>
</comment>
<dbReference type="SUPFAM" id="SSF47473">
    <property type="entry name" value="EF-hand"/>
    <property type="match status" value="1"/>
</dbReference>
<dbReference type="PROSITE" id="PS50222">
    <property type="entry name" value="EF_HAND_2"/>
    <property type="match status" value="2"/>
</dbReference>
<dbReference type="PROSITE" id="PS51130">
    <property type="entry name" value="PDXT_SNO_2"/>
    <property type="match status" value="1"/>
</dbReference>
<evidence type="ECO:0000256" key="4">
    <source>
        <dbReference type="ARBA" id="ARBA00022692"/>
    </source>
</evidence>
<keyword evidence="9 13" id="KW-0472">Membrane</keyword>
<dbReference type="GO" id="GO:1903600">
    <property type="term" value="C:glutaminase complex"/>
    <property type="evidence" value="ECO:0007669"/>
    <property type="project" value="TreeGrafter"/>
</dbReference>
<comment type="catalytic activity">
    <reaction evidence="11">
        <text>L-glutamine + H2O = L-glutamate + NH4(+)</text>
        <dbReference type="Rhea" id="RHEA:15889"/>
        <dbReference type="ChEBI" id="CHEBI:15377"/>
        <dbReference type="ChEBI" id="CHEBI:28938"/>
        <dbReference type="ChEBI" id="CHEBI:29985"/>
        <dbReference type="ChEBI" id="CHEBI:58359"/>
        <dbReference type="EC" id="3.5.1.2"/>
    </reaction>
</comment>
<dbReference type="PROSITE" id="PS00018">
    <property type="entry name" value="EF_HAND_1"/>
    <property type="match status" value="2"/>
</dbReference>
<evidence type="ECO:0000313" key="15">
    <source>
        <dbReference type="EMBL" id="CAE6972823.1"/>
    </source>
</evidence>
<dbReference type="GO" id="GO:0005829">
    <property type="term" value="C:cytosol"/>
    <property type="evidence" value="ECO:0007669"/>
    <property type="project" value="TreeGrafter"/>
</dbReference>
<evidence type="ECO:0000259" key="14">
    <source>
        <dbReference type="PROSITE" id="PS50222"/>
    </source>
</evidence>
<dbReference type="AlphaFoldDB" id="A0A812I372"/>
<evidence type="ECO:0000256" key="1">
    <source>
        <dbReference type="ARBA" id="ARBA00004141"/>
    </source>
</evidence>
<keyword evidence="4 13" id="KW-0812">Transmembrane</keyword>
<dbReference type="GO" id="GO:0005216">
    <property type="term" value="F:monoatomic ion channel activity"/>
    <property type="evidence" value="ECO:0007669"/>
    <property type="project" value="InterPro"/>
</dbReference>
<dbReference type="PROSITE" id="PS01236">
    <property type="entry name" value="PDXT_SNO_1"/>
    <property type="match status" value="1"/>
</dbReference>
<dbReference type="GO" id="GO:0004359">
    <property type="term" value="F:glutaminase activity"/>
    <property type="evidence" value="ECO:0007669"/>
    <property type="project" value="UniProtKB-EC"/>
</dbReference>
<dbReference type="GO" id="GO:0042823">
    <property type="term" value="P:pyridoxal phosphate biosynthetic process"/>
    <property type="evidence" value="ECO:0007669"/>
    <property type="project" value="InterPro"/>
</dbReference>
<feature type="transmembrane region" description="Helical" evidence="13">
    <location>
        <begin position="544"/>
        <end position="568"/>
    </location>
</feature>
<comment type="subcellular location">
    <subcellularLocation>
        <location evidence="1">Membrane</location>
        <topology evidence="1">Multi-pass membrane protein</topology>
    </subcellularLocation>
</comment>
<keyword evidence="7" id="KW-0315">Glutamine amidotransferase</keyword>
<evidence type="ECO:0000256" key="11">
    <source>
        <dbReference type="ARBA" id="ARBA00049534"/>
    </source>
</evidence>